<dbReference type="GO" id="GO:0005576">
    <property type="term" value="C:extracellular region"/>
    <property type="evidence" value="ECO:0007669"/>
    <property type="project" value="InterPro"/>
</dbReference>
<dbReference type="GO" id="GO:0005764">
    <property type="term" value="C:lysosome"/>
    <property type="evidence" value="ECO:0007669"/>
    <property type="project" value="TreeGrafter"/>
</dbReference>
<evidence type="ECO:0008006" key="4">
    <source>
        <dbReference type="Google" id="ProtNLM"/>
    </source>
</evidence>
<dbReference type="InterPro" id="IPR001299">
    <property type="entry name" value="Ependymin"/>
</dbReference>
<feature type="chain" id="PRO_5042966990" description="Mammalian ependymin-related protein 1" evidence="1">
    <location>
        <begin position="17"/>
        <end position="191"/>
    </location>
</feature>
<evidence type="ECO:0000256" key="1">
    <source>
        <dbReference type="SAM" id="SignalP"/>
    </source>
</evidence>
<protein>
    <recommendedName>
        <fullName evidence="4">Mammalian ependymin-related protein 1</fullName>
    </recommendedName>
</protein>
<keyword evidence="3" id="KW-1185">Reference proteome</keyword>
<dbReference type="GO" id="GO:0007160">
    <property type="term" value="P:cell-matrix adhesion"/>
    <property type="evidence" value="ECO:0007669"/>
    <property type="project" value="InterPro"/>
</dbReference>
<name>A0AAN8JT82_PATCE</name>
<dbReference type="PANTHER" id="PTHR10697:SF1">
    <property type="entry name" value="MAMMALIAN EPENDYMIN-RELATED PROTEIN 1"/>
    <property type="match status" value="1"/>
</dbReference>
<dbReference type="AlphaFoldDB" id="A0AAN8JT82"/>
<dbReference type="Pfam" id="PF00811">
    <property type="entry name" value="Ependymin"/>
    <property type="match status" value="1"/>
</dbReference>
<dbReference type="EMBL" id="JAZGQO010000007">
    <property type="protein sequence ID" value="KAK6182226.1"/>
    <property type="molecule type" value="Genomic_DNA"/>
</dbReference>
<sequence>MKLLLVLCFAVATVLSQQPRPCESPKQWEGRLSRYDRTRQFFQRARVSYDELDRRVREIEEVEIGKTVDYYDVLYLHNVGLEYRLNLKTRQCTLTPLTRPFIPAGLPPDANYRGQATLGASGIPDEYTEVVLFDGTFEGNQYFGVVTYPDCVPVESGFYSNRTGSVRTNFYDISLGVADPSVFVPPTECQK</sequence>
<reference evidence="2 3" key="1">
    <citation type="submission" date="2024-01" db="EMBL/GenBank/DDBJ databases">
        <title>The genome of the rayed Mediterranean limpet Patella caerulea (Linnaeus, 1758).</title>
        <authorList>
            <person name="Anh-Thu Weber A."/>
            <person name="Halstead-Nussloch G."/>
        </authorList>
    </citation>
    <scope>NUCLEOTIDE SEQUENCE [LARGE SCALE GENOMIC DNA]</scope>
    <source>
        <strain evidence="2">AATW-2023a</strain>
        <tissue evidence="2">Whole specimen</tissue>
    </source>
</reference>
<keyword evidence="1" id="KW-0732">Signal</keyword>
<dbReference type="Proteomes" id="UP001347796">
    <property type="component" value="Unassembled WGS sequence"/>
</dbReference>
<evidence type="ECO:0000313" key="3">
    <source>
        <dbReference type="Proteomes" id="UP001347796"/>
    </source>
</evidence>
<gene>
    <name evidence="2" type="ORF">SNE40_009954</name>
</gene>
<dbReference type="GO" id="GO:0005509">
    <property type="term" value="F:calcium ion binding"/>
    <property type="evidence" value="ECO:0007669"/>
    <property type="project" value="InterPro"/>
</dbReference>
<comment type="caution">
    <text evidence="2">The sequence shown here is derived from an EMBL/GenBank/DDBJ whole genome shotgun (WGS) entry which is preliminary data.</text>
</comment>
<evidence type="ECO:0000313" key="2">
    <source>
        <dbReference type="EMBL" id="KAK6182226.1"/>
    </source>
</evidence>
<proteinExistence type="predicted"/>
<feature type="signal peptide" evidence="1">
    <location>
        <begin position="1"/>
        <end position="16"/>
    </location>
</feature>
<dbReference type="PANTHER" id="PTHR10697">
    <property type="entry name" value="MAMMALIAN EPENDYMIN-RELATED PROTEIN 1"/>
    <property type="match status" value="1"/>
</dbReference>
<organism evidence="2 3">
    <name type="scientific">Patella caerulea</name>
    <name type="common">Rayed Mediterranean limpet</name>
    <dbReference type="NCBI Taxonomy" id="87958"/>
    <lineage>
        <taxon>Eukaryota</taxon>
        <taxon>Metazoa</taxon>
        <taxon>Spiralia</taxon>
        <taxon>Lophotrochozoa</taxon>
        <taxon>Mollusca</taxon>
        <taxon>Gastropoda</taxon>
        <taxon>Patellogastropoda</taxon>
        <taxon>Patelloidea</taxon>
        <taxon>Patellidae</taxon>
        <taxon>Patella</taxon>
    </lineage>
</organism>
<accession>A0AAN8JT82</accession>